<proteinExistence type="predicted"/>
<dbReference type="EMBL" id="NIRI02000042">
    <property type="protein sequence ID" value="KAG5450690.1"/>
    <property type="molecule type" value="Genomic_DNA"/>
</dbReference>
<evidence type="ECO:0000313" key="1">
    <source>
        <dbReference type="EMBL" id="KAG5450690.1"/>
    </source>
</evidence>
<dbReference type="AlphaFoldDB" id="A0A3R7CCL5"/>
<reference evidence="1 2" key="1">
    <citation type="journal article" date="2018" name="Biotechnol. Adv.">
        <title>Improved genomic resources and new bioinformatic workflow for the carcinogenic parasite Clonorchis sinensis: Biotechnological implications.</title>
        <authorList>
            <person name="Wang D."/>
            <person name="Korhonen P.K."/>
            <person name="Gasser R.B."/>
            <person name="Young N.D."/>
        </authorList>
    </citation>
    <scope>NUCLEOTIDE SEQUENCE [LARGE SCALE GENOMIC DNA]</scope>
    <source>
        <strain evidence="1">Cs-k2</strain>
    </source>
</reference>
<dbReference type="InParanoid" id="A0A3R7CCL5"/>
<dbReference type="Proteomes" id="UP000286415">
    <property type="component" value="Unassembled WGS sequence"/>
</dbReference>
<organism evidence="1 2">
    <name type="scientific">Clonorchis sinensis</name>
    <name type="common">Chinese liver fluke</name>
    <dbReference type="NCBI Taxonomy" id="79923"/>
    <lineage>
        <taxon>Eukaryota</taxon>
        <taxon>Metazoa</taxon>
        <taxon>Spiralia</taxon>
        <taxon>Lophotrochozoa</taxon>
        <taxon>Platyhelminthes</taxon>
        <taxon>Trematoda</taxon>
        <taxon>Digenea</taxon>
        <taxon>Opisthorchiida</taxon>
        <taxon>Opisthorchiata</taxon>
        <taxon>Opisthorchiidae</taxon>
        <taxon>Clonorchis</taxon>
    </lineage>
</organism>
<name>A0A3R7CCL5_CLOSI</name>
<keyword evidence="2" id="KW-1185">Reference proteome</keyword>
<evidence type="ECO:0000313" key="2">
    <source>
        <dbReference type="Proteomes" id="UP000286415"/>
    </source>
</evidence>
<reference evidence="1 2" key="2">
    <citation type="journal article" date="2021" name="Genomics">
        <title>High-quality reference genome for Clonorchis sinensis.</title>
        <authorList>
            <person name="Young N.D."/>
            <person name="Stroehlein A.J."/>
            <person name="Kinkar L."/>
            <person name="Wang T."/>
            <person name="Sohn W.M."/>
            <person name="Chang B.C.H."/>
            <person name="Kaur P."/>
            <person name="Weisz D."/>
            <person name="Dudchenko O."/>
            <person name="Aiden E.L."/>
            <person name="Korhonen P.K."/>
            <person name="Gasser R.B."/>
        </authorList>
    </citation>
    <scope>NUCLEOTIDE SEQUENCE [LARGE SCALE GENOMIC DNA]</scope>
    <source>
        <strain evidence="1">Cs-k2</strain>
    </source>
</reference>
<comment type="caution">
    <text evidence="1">The sequence shown here is derived from an EMBL/GenBank/DDBJ whole genome shotgun (WGS) entry which is preliminary data.</text>
</comment>
<gene>
    <name evidence="1" type="ORF">CSKR_102937</name>
</gene>
<accession>A0A3R7CCL5</accession>
<sequence>MSVFLENSPIWIQVEHKVDGNSGTASICYLQQSTDFNIRTFDCWSVRRAWQLDCKRFITNRGDIISAGLSGSTAKLGEQTNNQTNYELGLNYSALTQMAQRLDREITDRKVRGSNATSVSRLPLTRLGQPGSIPALVLPPGGMAIRHQKGATSERLIDCLNQNNHQRCTRYINAQNRVKNTCSALHIYSVCGDNFLEVLTPSECAIGNRHPANTG</sequence>
<protein>
    <submittedName>
        <fullName evidence="1">Uncharacterized protein</fullName>
    </submittedName>
</protein>